<dbReference type="GeneID" id="31363820"/>
<reference evidence="1 2" key="1">
    <citation type="journal article" date="2011" name="Genome Res.">
        <title>Phylogeny-wide analysis of social amoeba genomes highlights ancient origins for complex intercellular communication.</title>
        <authorList>
            <person name="Heidel A.J."/>
            <person name="Lawal H.M."/>
            <person name="Felder M."/>
            <person name="Schilde C."/>
            <person name="Helps N.R."/>
            <person name="Tunggal B."/>
            <person name="Rivero F."/>
            <person name="John U."/>
            <person name="Schleicher M."/>
            <person name="Eichinger L."/>
            <person name="Platzer M."/>
            <person name="Noegel A.A."/>
            <person name="Schaap P."/>
            <person name="Gloeckner G."/>
        </authorList>
    </citation>
    <scope>NUCLEOTIDE SEQUENCE [LARGE SCALE GENOMIC DNA]</scope>
    <source>
        <strain evidence="2">ATCC 26659 / Pp 5 / PN500</strain>
    </source>
</reference>
<name>D3BHX2_HETP5</name>
<proteinExistence type="predicted"/>
<dbReference type="RefSeq" id="XP_020430996.1">
    <property type="nucleotide sequence ID" value="XM_020579157.1"/>
</dbReference>
<accession>D3BHX2</accession>
<dbReference type="EMBL" id="ADBJ01000037">
    <property type="protein sequence ID" value="EFA78872.1"/>
    <property type="molecule type" value="Genomic_DNA"/>
</dbReference>
<comment type="caution">
    <text evidence="1">The sequence shown here is derived from an EMBL/GenBank/DDBJ whole genome shotgun (WGS) entry which is preliminary data.</text>
</comment>
<organism evidence="1 2">
    <name type="scientific">Heterostelium pallidum (strain ATCC 26659 / Pp 5 / PN500)</name>
    <name type="common">Cellular slime mold</name>
    <name type="synonym">Polysphondylium pallidum</name>
    <dbReference type="NCBI Taxonomy" id="670386"/>
    <lineage>
        <taxon>Eukaryota</taxon>
        <taxon>Amoebozoa</taxon>
        <taxon>Evosea</taxon>
        <taxon>Eumycetozoa</taxon>
        <taxon>Dictyostelia</taxon>
        <taxon>Acytosteliales</taxon>
        <taxon>Acytosteliaceae</taxon>
        <taxon>Heterostelium</taxon>
    </lineage>
</organism>
<evidence type="ECO:0000313" key="2">
    <source>
        <dbReference type="Proteomes" id="UP000001396"/>
    </source>
</evidence>
<dbReference type="InParanoid" id="D3BHX2"/>
<dbReference type="SUPFAM" id="SSF53041">
    <property type="entry name" value="Resolvase-like"/>
    <property type="match status" value="1"/>
</dbReference>
<dbReference type="Proteomes" id="UP000001396">
    <property type="component" value="Unassembled WGS sequence"/>
</dbReference>
<keyword evidence="2" id="KW-1185">Reference proteome</keyword>
<dbReference type="InterPro" id="IPR036162">
    <property type="entry name" value="Resolvase-like_N_sf"/>
</dbReference>
<gene>
    <name evidence="1" type="ORF">PPL_08340</name>
</gene>
<dbReference type="AlphaFoldDB" id="D3BHX2"/>
<sequence>MDCRDLIIVSGIDRISRNTSEIIEIFGYFRELGIILLSMTFEEFETEVQQTGSRYFALSSDINNVAIYSRMSRPLINGKPNSGTSINDQVKVSYLSFLIACCANPLLKMAIDESTIEKQNEKVEEKLYDNDHGIKVTIEEESDDEEESEDEKEKEKKIYLPRCFFKFICQDVINLFKEICLSKQISA</sequence>
<evidence type="ECO:0008006" key="3">
    <source>
        <dbReference type="Google" id="ProtNLM"/>
    </source>
</evidence>
<dbReference type="GO" id="GO:0003677">
    <property type="term" value="F:DNA binding"/>
    <property type="evidence" value="ECO:0007669"/>
    <property type="project" value="InterPro"/>
</dbReference>
<dbReference type="GO" id="GO:0000150">
    <property type="term" value="F:DNA strand exchange activity"/>
    <property type="evidence" value="ECO:0007669"/>
    <property type="project" value="InterPro"/>
</dbReference>
<evidence type="ECO:0000313" key="1">
    <source>
        <dbReference type="EMBL" id="EFA78872.1"/>
    </source>
</evidence>
<protein>
    <recommendedName>
        <fullName evidence="3">Resolvase/invertase-type recombinase catalytic domain-containing protein</fullName>
    </recommendedName>
</protein>